<dbReference type="PANTHER" id="PTHR23501">
    <property type="entry name" value="MAJOR FACILITATOR SUPERFAMILY"/>
    <property type="match status" value="1"/>
</dbReference>
<keyword evidence="8" id="KW-1185">Reference proteome</keyword>
<dbReference type="Gene3D" id="1.20.1720.10">
    <property type="entry name" value="Multidrug resistance protein D"/>
    <property type="match status" value="1"/>
</dbReference>
<sequence>MTNIHEKQEAIPDIESVPQSSDGQPSLHSGFNPEITENIVVHLTGWRLHLTTLCVLVSLLLINVEVTIVSTSLVAITNELHGFSKTSWIVTGYLVTYMGFMIFWSKLSDIIGRKSALISTMTIFTAFSGGCGGAKTLNQLIIGRTFQGIGGAGAYSLATLMTYEMVPKEKMPLYGTFNSATVALATLLGPLLGGAINDRTTWRWVFYLNLPLGAIVVALLFIALPAEFPYGTSSAPRKSAMEKLKNFKRIDITGGLFLLAGSLLLSTVLLDTSVRHGWASALTISLLVLGIVSWIAFFAWEWLVSRSKMKQEPMFPWHWMHNRPWIGMLISNFLAGMPFNVVVVFLPQRFQTVSGTSPLTAGIRLLPYTFGAAIGAALAMVASSKRRVAVVYILLVGATLQVIGITLLSTLPNTQEFPAKAYGFETIAGVGMGVSFGMLVLATGFVMQGPDLASAAGAIIQFRFLGGVIGLAIATNVMNEHLKSDLGHILPSAAVSSLLESVAFLDKLSPGMKAPVIKVFANAYNLQNKIMIAFAAAQFPAAAMIWNKKWSKIG</sequence>
<evidence type="ECO:0000259" key="6">
    <source>
        <dbReference type="PROSITE" id="PS50850"/>
    </source>
</evidence>
<dbReference type="AlphaFoldDB" id="A0A6A6EE59"/>
<dbReference type="InterPro" id="IPR011701">
    <property type="entry name" value="MFS"/>
</dbReference>
<feature type="transmembrane region" description="Helical" evidence="5">
    <location>
        <begin position="282"/>
        <end position="304"/>
    </location>
</feature>
<evidence type="ECO:0000256" key="5">
    <source>
        <dbReference type="SAM" id="Phobius"/>
    </source>
</evidence>
<reference evidence="7" key="1">
    <citation type="journal article" date="2020" name="Stud. Mycol.">
        <title>101 Dothideomycetes genomes: a test case for predicting lifestyles and emergence of pathogens.</title>
        <authorList>
            <person name="Haridas S."/>
            <person name="Albert R."/>
            <person name="Binder M."/>
            <person name="Bloem J."/>
            <person name="Labutti K."/>
            <person name="Salamov A."/>
            <person name="Andreopoulos B."/>
            <person name="Baker S."/>
            <person name="Barry K."/>
            <person name="Bills G."/>
            <person name="Bluhm B."/>
            <person name="Cannon C."/>
            <person name="Castanera R."/>
            <person name="Culley D."/>
            <person name="Daum C."/>
            <person name="Ezra D."/>
            <person name="Gonzalez J."/>
            <person name="Henrissat B."/>
            <person name="Kuo A."/>
            <person name="Liang C."/>
            <person name="Lipzen A."/>
            <person name="Lutzoni F."/>
            <person name="Magnuson J."/>
            <person name="Mondo S."/>
            <person name="Nolan M."/>
            <person name="Ohm R."/>
            <person name="Pangilinan J."/>
            <person name="Park H.-J."/>
            <person name="Ramirez L."/>
            <person name="Alfaro M."/>
            <person name="Sun H."/>
            <person name="Tritt A."/>
            <person name="Yoshinaga Y."/>
            <person name="Zwiers L.-H."/>
            <person name="Turgeon B."/>
            <person name="Goodwin S."/>
            <person name="Spatafora J."/>
            <person name="Crous P."/>
            <person name="Grigoriev I."/>
        </authorList>
    </citation>
    <scope>NUCLEOTIDE SEQUENCE</scope>
    <source>
        <strain evidence="7">CBS 207.26</strain>
    </source>
</reference>
<organism evidence="7 8">
    <name type="scientific">Zopfia rhizophila CBS 207.26</name>
    <dbReference type="NCBI Taxonomy" id="1314779"/>
    <lineage>
        <taxon>Eukaryota</taxon>
        <taxon>Fungi</taxon>
        <taxon>Dikarya</taxon>
        <taxon>Ascomycota</taxon>
        <taxon>Pezizomycotina</taxon>
        <taxon>Dothideomycetes</taxon>
        <taxon>Dothideomycetes incertae sedis</taxon>
        <taxon>Zopfiaceae</taxon>
        <taxon>Zopfia</taxon>
    </lineage>
</organism>
<feature type="transmembrane region" description="Helical" evidence="5">
    <location>
        <begin position="116"/>
        <end position="135"/>
    </location>
</feature>
<evidence type="ECO:0000256" key="1">
    <source>
        <dbReference type="ARBA" id="ARBA00004141"/>
    </source>
</evidence>
<feature type="transmembrane region" description="Helical" evidence="5">
    <location>
        <begin position="389"/>
        <end position="409"/>
    </location>
</feature>
<dbReference type="PANTHER" id="PTHR23501:SF43">
    <property type="entry name" value="MULTIDRUG TRANSPORTER, PUTATIVE (AFU_ORTHOLOGUE AFUA_6G03040)-RELATED"/>
    <property type="match status" value="1"/>
</dbReference>
<proteinExistence type="predicted"/>
<evidence type="ECO:0000313" key="8">
    <source>
        <dbReference type="Proteomes" id="UP000800200"/>
    </source>
</evidence>
<dbReference type="InterPro" id="IPR020846">
    <property type="entry name" value="MFS_dom"/>
</dbReference>
<feature type="transmembrane region" description="Helical" evidence="5">
    <location>
        <begin position="452"/>
        <end position="474"/>
    </location>
</feature>
<evidence type="ECO:0000313" key="7">
    <source>
        <dbReference type="EMBL" id="KAF2190024.1"/>
    </source>
</evidence>
<dbReference type="GO" id="GO:0005886">
    <property type="term" value="C:plasma membrane"/>
    <property type="evidence" value="ECO:0007669"/>
    <property type="project" value="TreeGrafter"/>
</dbReference>
<feature type="transmembrane region" description="Helical" evidence="5">
    <location>
        <begin position="421"/>
        <end position="445"/>
    </location>
</feature>
<feature type="domain" description="Major facilitator superfamily (MFS) profile" evidence="6">
    <location>
        <begin position="51"/>
        <end position="509"/>
    </location>
</feature>
<dbReference type="Pfam" id="PF07690">
    <property type="entry name" value="MFS_1"/>
    <property type="match status" value="1"/>
</dbReference>
<feature type="transmembrane region" description="Helical" evidence="5">
    <location>
        <begin position="204"/>
        <end position="230"/>
    </location>
</feature>
<dbReference type="OrthoDB" id="440553at2759"/>
<feature type="transmembrane region" description="Helical" evidence="5">
    <location>
        <begin position="365"/>
        <end position="382"/>
    </location>
</feature>
<keyword evidence="2 5" id="KW-0812">Transmembrane</keyword>
<dbReference type="Proteomes" id="UP000800200">
    <property type="component" value="Unassembled WGS sequence"/>
</dbReference>
<dbReference type="SUPFAM" id="SSF103473">
    <property type="entry name" value="MFS general substrate transporter"/>
    <property type="match status" value="2"/>
</dbReference>
<comment type="subcellular location">
    <subcellularLocation>
        <location evidence="1">Membrane</location>
        <topology evidence="1">Multi-pass membrane protein</topology>
    </subcellularLocation>
</comment>
<feature type="transmembrane region" description="Helical" evidence="5">
    <location>
        <begin position="173"/>
        <end position="192"/>
    </location>
</feature>
<keyword evidence="4 5" id="KW-0472">Membrane</keyword>
<name>A0A6A6EE59_9PEZI</name>
<accession>A0A6A6EE59</accession>
<evidence type="ECO:0000256" key="4">
    <source>
        <dbReference type="ARBA" id="ARBA00023136"/>
    </source>
</evidence>
<dbReference type="Gene3D" id="1.20.1250.20">
    <property type="entry name" value="MFS general substrate transporter like domains"/>
    <property type="match status" value="1"/>
</dbReference>
<dbReference type="EMBL" id="ML994619">
    <property type="protein sequence ID" value="KAF2190024.1"/>
    <property type="molecule type" value="Genomic_DNA"/>
</dbReference>
<feature type="transmembrane region" description="Helical" evidence="5">
    <location>
        <begin position="53"/>
        <end position="76"/>
    </location>
</feature>
<feature type="transmembrane region" description="Helical" evidence="5">
    <location>
        <begin position="141"/>
        <end position="161"/>
    </location>
</feature>
<feature type="transmembrane region" description="Helical" evidence="5">
    <location>
        <begin position="526"/>
        <end position="546"/>
    </location>
</feature>
<feature type="transmembrane region" description="Helical" evidence="5">
    <location>
        <begin position="250"/>
        <end position="270"/>
    </location>
</feature>
<dbReference type="PROSITE" id="PS50850">
    <property type="entry name" value="MFS"/>
    <property type="match status" value="1"/>
</dbReference>
<keyword evidence="3 5" id="KW-1133">Transmembrane helix</keyword>
<evidence type="ECO:0000256" key="3">
    <source>
        <dbReference type="ARBA" id="ARBA00022989"/>
    </source>
</evidence>
<feature type="transmembrane region" description="Helical" evidence="5">
    <location>
        <begin position="88"/>
        <end position="104"/>
    </location>
</feature>
<dbReference type="GO" id="GO:0022857">
    <property type="term" value="F:transmembrane transporter activity"/>
    <property type="evidence" value="ECO:0007669"/>
    <property type="project" value="InterPro"/>
</dbReference>
<evidence type="ECO:0000256" key="2">
    <source>
        <dbReference type="ARBA" id="ARBA00022692"/>
    </source>
</evidence>
<protein>
    <submittedName>
        <fullName evidence="7">Major facilitator superfamily transporter</fullName>
    </submittedName>
</protein>
<dbReference type="InterPro" id="IPR036259">
    <property type="entry name" value="MFS_trans_sf"/>
</dbReference>
<feature type="transmembrane region" description="Helical" evidence="5">
    <location>
        <begin position="325"/>
        <end position="345"/>
    </location>
</feature>
<gene>
    <name evidence="7" type="ORF">K469DRAFT_682190</name>
</gene>